<comment type="caution">
    <text evidence="9">The sequence shown here is derived from an EMBL/GenBank/DDBJ whole genome shotgun (WGS) entry which is preliminary data.</text>
</comment>
<evidence type="ECO:0000256" key="3">
    <source>
        <dbReference type="ARBA" id="ARBA00022763"/>
    </source>
</evidence>
<keyword evidence="3" id="KW-0227">DNA damage</keyword>
<reference evidence="10" key="1">
    <citation type="journal article" date="2019" name="Int. J. Syst. Evol. Microbiol.">
        <title>The Global Catalogue of Microorganisms (GCM) 10K type strain sequencing project: providing services to taxonomists for standard genome sequencing and annotation.</title>
        <authorList>
            <consortium name="The Broad Institute Genomics Platform"/>
            <consortium name="The Broad Institute Genome Sequencing Center for Infectious Disease"/>
            <person name="Wu L."/>
            <person name="Ma J."/>
        </authorList>
    </citation>
    <scope>NUCLEOTIDE SEQUENCE [LARGE SCALE GENOMIC DNA]</scope>
    <source>
        <strain evidence="10">JCM 17106</strain>
    </source>
</reference>
<organism evidence="9 10">
    <name type="scientific">Aquimarina addita</name>
    <dbReference type="NCBI Taxonomy" id="870485"/>
    <lineage>
        <taxon>Bacteria</taxon>
        <taxon>Pseudomonadati</taxon>
        <taxon>Bacteroidota</taxon>
        <taxon>Flavobacteriia</taxon>
        <taxon>Flavobacteriales</taxon>
        <taxon>Flavobacteriaceae</taxon>
        <taxon>Aquimarina</taxon>
    </lineage>
</organism>
<keyword evidence="2 8" id="KW-0645">Protease</keyword>
<evidence type="ECO:0000256" key="4">
    <source>
        <dbReference type="ARBA" id="ARBA00022801"/>
    </source>
</evidence>
<dbReference type="PANTHER" id="PTHR13604">
    <property type="entry name" value="DC12-RELATED"/>
    <property type="match status" value="1"/>
</dbReference>
<evidence type="ECO:0000256" key="2">
    <source>
        <dbReference type="ARBA" id="ARBA00022670"/>
    </source>
</evidence>
<protein>
    <recommendedName>
        <fullName evidence="8">Abasic site processing protein</fullName>
        <ecNumber evidence="8">3.4.-.-</ecNumber>
    </recommendedName>
</protein>
<evidence type="ECO:0000256" key="7">
    <source>
        <dbReference type="ARBA" id="ARBA00023239"/>
    </source>
</evidence>
<keyword evidence="4 8" id="KW-0378">Hydrolase</keyword>
<accession>A0ABP7X850</accession>
<evidence type="ECO:0000256" key="8">
    <source>
        <dbReference type="RuleBase" id="RU364100"/>
    </source>
</evidence>
<name>A0ABP7X850_9FLAO</name>
<dbReference type="SUPFAM" id="SSF143081">
    <property type="entry name" value="BB1717-like"/>
    <property type="match status" value="1"/>
</dbReference>
<evidence type="ECO:0000256" key="1">
    <source>
        <dbReference type="ARBA" id="ARBA00008136"/>
    </source>
</evidence>
<evidence type="ECO:0000256" key="5">
    <source>
        <dbReference type="ARBA" id="ARBA00023124"/>
    </source>
</evidence>
<dbReference type="InterPro" id="IPR003738">
    <property type="entry name" value="SRAP"/>
</dbReference>
<dbReference type="Gene3D" id="3.90.1680.10">
    <property type="entry name" value="SOS response associated peptidase-like"/>
    <property type="match status" value="1"/>
</dbReference>
<keyword evidence="6" id="KW-0238">DNA-binding</keyword>
<evidence type="ECO:0000313" key="9">
    <source>
        <dbReference type="EMBL" id="GAA4106948.1"/>
    </source>
</evidence>
<dbReference type="Pfam" id="PF02586">
    <property type="entry name" value="SRAP"/>
    <property type="match status" value="1"/>
</dbReference>
<keyword evidence="5" id="KW-0190">Covalent protein-DNA linkage</keyword>
<dbReference type="Proteomes" id="UP001500459">
    <property type="component" value="Unassembled WGS sequence"/>
</dbReference>
<evidence type="ECO:0000256" key="6">
    <source>
        <dbReference type="ARBA" id="ARBA00023125"/>
    </source>
</evidence>
<sequence length="233" mass="26852">MYKKVSNIADRQSIEKELGVPFKYPKLYNSSLVVNGIQESTLSVVTLDNPTTISYAIWGLLPLNYKDEWVDFQNAYETLTIPKENLITNNIFKEPFLNRRCLIVLTGFFTSYFYNGTVYPYYVYLPSEKPFCVAGIYNTLEDGFITCSMILKESMGMIKDIQNLDSKMPLTIPQRFRDTWLDSSADIGEINNLLDKSNELDFKAHPIAKEFFKNEISFDSMLEPVSYKNIPSI</sequence>
<dbReference type="PANTHER" id="PTHR13604:SF0">
    <property type="entry name" value="ABASIC SITE PROCESSING PROTEIN HMCES"/>
    <property type="match status" value="1"/>
</dbReference>
<dbReference type="RefSeq" id="WP_344923904.1">
    <property type="nucleotide sequence ID" value="NZ_BAABCW010000001.1"/>
</dbReference>
<gene>
    <name evidence="9" type="ORF">GCM10022393_01720</name>
</gene>
<dbReference type="EC" id="3.4.-.-" evidence="8"/>
<proteinExistence type="inferred from homology"/>
<dbReference type="InterPro" id="IPR036590">
    <property type="entry name" value="SRAP-like"/>
</dbReference>
<keyword evidence="7" id="KW-0456">Lyase</keyword>
<comment type="similarity">
    <text evidence="1 8">Belongs to the SOS response-associated peptidase family.</text>
</comment>
<keyword evidence="10" id="KW-1185">Reference proteome</keyword>
<dbReference type="EMBL" id="BAABCW010000001">
    <property type="protein sequence ID" value="GAA4106948.1"/>
    <property type="molecule type" value="Genomic_DNA"/>
</dbReference>
<evidence type="ECO:0000313" key="10">
    <source>
        <dbReference type="Proteomes" id="UP001500459"/>
    </source>
</evidence>